<feature type="binding site" evidence="10">
    <location>
        <begin position="428"/>
        <end position="429"/>
    </location>
    <ligand>
        <name>substrate</name>
    </ligand>
</feature>
<feature type="binding site" evidence="10">
    <location>
        <position position="311"/>
    </location>
    <ligand>
        <name>substrate</name>
    </ligand>
</feature>
<evidence type="ECO:0000256" key="1">
    <source>
        <dbReference type="ARBA" id="ARBA00000448"/>
    </source>
</evidence>
<feature type="binding site" evidence="10">
    <location>
        <position position="134"/>
    </location>
    <ligand>
        <name>substrate</name>
    </ligand>
</feature>
<evidence type="ECO:0000256" key="9">
    <source>
        <dbReference type="PIRSR" id="PIRSR617736-1"/>
    </source>
</evidence>
<keyword evidence="6" id="KW-0119">Carbohydrate metabolism</keyword>
<dbReference type="SUPFAM" id="SSF51445">
    <property type="entry name" value="(Trans)glycosidases"/>
    <property type="match status" value="1"/>
</dbReference>
<evidence type="ECO:0000256" key="8">
    <source>
        <dbReference type="ARBA" id="ARBA00023326"/>
    </source>
</evidence>
<feature type="binding site" evidence="10">
    <location>
        <position position="421"/>
    </location>
    <ligand>
        <name>substrate</name>
    </ligand>
</feature>
<dbReference type="InterPro" id="IPR017736">
    <property type="entry name" value="Glyco_hydro_1_beta-glucosidase"/>
</dbReference>
<dbReference type="GO" id="GO:0030245">
    <property type="term" value="P:cellulose catabolic process"/>
    <property type="evidence" value="ECO:0007669"/>
    <property type="project" value="UniProtKB-KW"/>
</dbReference>
<dbReference type="GO" id="GO:0008422">
    <property type="term" value="F:beta-glucosidase activity"/>
    <property type="evidence" value="ECO:0007669"/>
    <property type="project" value="UniProtKB-EC"/>
</dbReference>
<comment type="similarity">
    <text evidence="2 12">Belongs to the glycosyl hydrolase 1 family.</text>
</comment>
<keyword evidence="5" id="KW-0136">Cellulose degradation</keyword>
<dbReference type="FunFam" id="3.20.20.80:FF:000004">
    <property type="entry name" value="Beta-glucosidase 6-phospho-beta-glucosidase"/>
    <property type="match status" value="1"/>
</dbReference>
<keyword evidence="8" id="KW-0624">Polysaccharide degradation</keyword>
<dbReference type="InterPro" id="IPR017853">
    <property type="entry name" value="GH"/>
</dbReference>
<reference evidence="13 14" key="1">
    <citation type="submission" date="2020-05" db="EMBL/GenBank/DDBJ databases">
        <title>Whole genome shotgun sequence of Streptomyces microflavus NBRC 13062.</title>
        <authorList>
            <person name="Komaki H."/>
            <person name="Tamura T."/>
        </authorList>
    </citation>
    <scope>NUCLEOTIDE SEQUENCE [LARGE SCALE GENOMIC DNA]</scope>
    <source>
        <strain evidence="13 14">NBRC 13062</strain>
    </source>
</reference>
<evidence type="ECO:0000256" key="5">
    <source>
        <dbReference type="ARBA" id="ARBA00023001"/>
    </source>
</evidence>
<feature type="binding site" evidence="10">
    <location>
        <position position="33"/>
    </location>
    <ligand>
        <name>substrate</name>
    </ligand>
</feature>
<feature type="active site" description="Proton donor" evidence="9">
    <location>
        <position position="179"/>
    </location>
</feature>
<evidence type="ECO:0000256" key="4">
    <source>
        <dbReference type="ARBA" id="ARBA00022801"/>
    </source>
</evidence>
<proteinExistence type="inferred from homology"/>
<feature type="active site" description="Nucleophile" evidence="9 11">
    <location>
        <position position="374"/>
    </location>
</feature>
<dbReference type="EC" id="3.2.1.21" evidence="3 12"/>
<evidence type="ECO:0000256" key="11">
    <source>
        <dbReference type="PROSITE-ProRule" id="PRU10055"/>
    </source>
</evidence>
<dbReference type="NCBIfam" id="TIGR03356">
    <property type="entry name" value="BGL"/>
    <property type="match status" value="1"/>
</dbReference>
<dbReference type="PROSITE" id="PS00572">
    <property type="entry name" value="GLYCOSYL_HYDROL_F1_1"/>
    <property type="match status" value="1"/>
</dbReference>
<accession>A0A7J0CZS5</accession>
<protein>
    <recommendedName>
        <fullName evidence="3 12">Beta-glucosidase</fullName>
        <ecNumber evidence="3 12">3.2.1.21</ecNumber>
    </recommendedName>
</protein>
<keyword evidence="7 12" id="KW-0326">Glycosidase</keyword>
<dbReference type="RefSeq" id="WP_032757491.1">
    <property type="nucleotide sequence ID" value="NZ_BMUG01000004.1"/>
</dbReference>
<evidence type="ECO:0000256" key="7">
    <source>
        <dbReference type="ARBA" id="ARBA00023295"/>
    </source>
</evidence>
<dbReference type="AlphaFoldDB" id="A0A7J0CZS5"/>
<evidence type="ECO:0000256" key="3">
    <source>
        <dbReference type="ARBA" id="ARBA00012744"/>
    </source>
</evidence>
<evidence type="ECO:0000256" key="2">
    <source>
        <dbReference type="ARBA" id="ARBA00010838"/>
    </source>
</evidence>
<dbReference type="Pfam" id="PF00232">
    <property type="entry name" value="Glyco_hydro_1"/>
    <property type="match status" value="1"/>
</dbReference>
<dbReference type="InterPro" id="IPR018120">
    <property type="entry name" value="Glyco_hydro_1_AS"/>
</dbReference>
<comment type="caution">
    <text evidence="13">The sequence shown here is derived from an EMBL/GenBank/DDBJ whole genome shotgun (WGS) entry which is preliminary data.</text>
</comment>
<gene>
    <name evidence="13" type="primary">bglB</name>
    <name evidence="13" type="ORF">Smic_59800</name>
</gene>
<evidence type="ECO:0000256" key="12">
    <source>
        <dbReference type="RuleBase" id="RU361175"/>
    </source>
</evidence>
<sequence>MNLATTPQRILRPTAVRGLPAGFRWGVATSSYQIEGAAAEDGRTPSIWDTFCRVPGAVEGGENGDVACDHYHRMPEDVELIAGLGVDTYRFSLAWPRIQPGGRGPANAKGLDFYKRLVDELQGRGVTPWITLYHWDLPQELEDAGGWPARDTALRFAEYASLAYEALGDRVEHWTTLNEPWCSAVLGYAEGVHAPGRKDFGASLHAVHHLLLGHGLAAGAMREAAGSNPLELGITLNLGTATPQTPSEADREACRRADGMGTRLYLDPIVHGRYPEDVVADLAARNIELPVQEGDLAAISTPLDVLGVNFYRGMQFSGVTEDGSPADAEGLPVVRVVERDLPRTAMDWEITPTELTHLLVRLERDYGLPTVITENGAAFDDTVADDGSVPDADRTAYLADHIDAVVAARAEGADVRGYFAWSLMDNFEWAYGYDKRFGIVRVDYDTQTRTLKDSAKWYRDTIRLTRDETAQRDGTA</sequence>
<dbReference type="InterPro" id="IPR001360">
    <property type="entry name" value="Glyco_hydro_1"/>
</dbReference>
<evidence type="ECO:0000256" key="6">
    <source>
        <dbReference type="ARBA" id="ARBA00023277"/>
    </source>
</evidence>
<dbReference type="PROSITE" id="PS00653">
    <property type="entry name" value="GLYCOSYL_HYDROL_F1_2"/>
    <property type="match status" value="1"/>
</dbReference>
<dbReference type="GO" id="GO:0005829">
    <property type="term" value="C:cytosol"/>
    <property type="evidence" value="ECO:0007669"/>
    <property type="project" value="TreeGrafter"/>
</dbReference>
<comment type="catalytic activity">
    <reaction evidence="1 12">
        <text>Hydrolysis of terminal, non-reducing beta-D-glucosyl residues with release of beta-D-glucose.</text>
        <dbReference type="EC" id="3.2.1.21"/>
    </reaction>
</comment>
<evidence type="ECO:0000256" key="10">
    <source>
        <dbReference type="PIRSR" id="PIRSR617736-2"/>
    </source>
</evidence>
<evidence type="ECO:0000313" key="14">
    <source>
        <dbReference type="Proteomes" id="UP000498740"/>
    </source>
</evidence>
<dbReference type="EMBL" id="BLWD01000001">
    <property type="protein sequence ID" value="GFN07424.1"/>
    <property type="molecule type" value="Genomic_DNA"/>
</dbReference>
<dbReference type="PRINTS" id="PR00131">
    <property type="entry name" value="GLHYDRLASE1"/>
</dbReference>
<keyword evidence="4 12" id="KW-0378">Hydrolase</keyword>
<feature type="binding site" evidence="10">
    <location>
        <position position="178"/>
    </location>
    <ligand>
        <name>substrate</name>
    </ligand>
</feature>
<dbReference type="Gene3D" id="3.20.20.80">
    <property type="entry name" value="Glycosidases"/>
    <property type="match status" value="1"/>
</dbReference>
<organism evidence="13 14">
    <name type="scientific">Streptomyces microflavus</name>
    <name type="common">Streptomyces lipmanii</name>
    <dbReference type="NCBI Taxonomy" id="1919"/>
    <lineage>
        <taxon>Bacteria</taxon>
        <taxon>Bacillati</taxon>
        <taxon>Actinomycetota</taxon>
        <taxon>Actinomycetes</taxon>
        <taxon>Kitasatosporales</taxon>
        <taxon>Streptomycetaceae</taxon>
        <taxon>Streptomyces</taxon>
    </lineage>
</organism>
<dbReference type="InterPro" id="IPR033132">
    <property type="entry name" value="GH_1_N_CS"/>
</dbReference>
<dbReference type="PANTHER" id="PTHR10353">
    <property type="entry name" value="GLYCOSYL HYDROLASE"/>
    <property type="match status" value="1"/>
</dbReference>
<dbReference type="PANTHER" id="PTHR10353:SF36">
    <property type="entry name" value="LP05116P"/>
    <property type="match status" value="1"/>
</dbReference>
<dbReference type="Proteomes" id="UP000498740">
    <property type="component" value="Unassembled WGS sequence"/>
</dbReference>
<evidence type="ECO:0000313" key="13">
    <source>
        <dbReference type="EMBL" id="GFN07424.1"/>
    </source>
</evidence>
<name>A0A7J0CZS5_STRMI</name>